<name>A3IKJ7_9CHRO</name>
<dbReference type="RefSeq" id="WP_008273855.1">
    <property type="nucleotide sequence ID" value="NZ_AAXW01000003.1"/>
</dbReference>
<evidence type="ECO:0000313" key="4">
    <source>
        <dbReference type="EMBL" id="EAZ93186.1"/>
    </source>
</evidence>
<reference evidence="4 5" key="1">
    <citation type="submission" date="2007-03" db="EMBL/GenBank/DDBJ databases">
        <authorList>
            <person name="Stal L."/>
            <person name="Ferriera S."/>
            <person name="Johnson J."/>
            <person name="Kravitz S."/>
            <person name="Beeson K."/>
            <person name="Sutton G."/>
            <person name="Rogers Y.-H."/>
            <person name="Friedman R."/>
            <person name="Frazier M."/>
            <person name="Venter J.C."/>
        </authorList>
    </citation>
    <scope>NUCLEOTIDE SEQUENCE [LARGE SCALE GENOMIC DNA]</scope>
    <source>
        <strain evidence="4 5">CCY0110</strain>
    </source>
</reference>
<accession>A3IKJ7</accession>
<sequence>MNKKNTIILTGVTAISVGILLPVEAAEFRSMDGTGNNVNNPTLGSVGSNLIRLSGVAYDDGFAIPRGKLNPGVLPSPRAISNAISAQSFSIPNSSKVTDWVWQWGQFLDHDLDLSPIGSSEPFNIAVPRGDPYFDPVKTGTEEIGLNRSEFNTDSFGVRQQFNEITAYIDASNIYGSDNNRINVLRTNDGTGKLIADTANNGKNC</sequence>
<dbReference type="InterPro" id="IPR019791">
    <property type="entry name" value="Haem_peroxidase_animal"/>
</dbReference>
<keyword evidence="3" id="KW-0325">Glycoprotein</keyword>
<dbReference type="AlphaFoldDB" id="A3IKJ7"/>
<dbReference type="PROSITE" id="PS50292">
    <property type="entry name" value="PEROXIDASE_3"/>
    <property type="match status" value="1"/>
</dbReference>
<dbReference type="SUPFAM" id="SSF48113">
    <property type="entry name" value="Heme-dependent peroxidases"/>
    <property type="match status" value="1"/>
</dbReference>
<dbReference type="GO" id="GO:0020037">
    <property type="term" value="F:heme binding"/>
    <property type="evidence" value="ECO:0007669"/>
    <property type="project" value="InterPro"/>
</dbReference>
<dbReference type="InterPro" id="IPR037120">
    <property type="entry name" value="Haem_peroxidase_sf_animal"/>
</dbReference>
<evidence type="ECO:0000256" key="1">
    <source>
        <dbReference type="ARBA" id="ARBA00004613"/>
    </source>
</evidence>
<dbReference type="Gene3D" id="1.10.640.10">
    <property type="entry name" value="Haem peroxidase domain superfamily, animal type"/>
    <property type="match status" value="1"/>
</dbReference>
<dbReference type="EMBL" id="AAXW01000003">
    <property type="protein sequence ID" value="EAZ93186.1"/>
    <property type="molecule type" value="Genomic_DNA"/>
</dbReference>
<dbReference type="GO" id="GO:0004601">
    <property type="term" value="F:peroxidase activity"/>
    <property type="evidence" value="ECO:0007669"/>
    <property type="project" value="UniProtKB-KW"/>
</dbReference>
<dbReference type="eggNOG" id="COG2931">
    <property type="taxonomic scope" value="Bacteria"/>
</dbReference>
<proteinExistence type="predicted"/>
<keyword evidence="4" id="KW-0575">Peroxidase</keyword>
<keyword evidence="4" id="KW-0560">Oxidoreductase</keyword>
<dbReference type="InterPro" id="IPR010255">
    <property type="entry name" value="Haem_peroxidase_sf"/>
</dbReference>
<dbReference type="Pfam" id="PF03098">
    <property type="entry name" value="An_peroxidase"/>
    <property type="match status" value="1"/>
</dbReference>
<evidence type="ECO:0000256" key="2">
    <source>
        <dbReference type="ARBA" id="ARBA00022525"/>
    </source>
</evidence>
<protein>
    <submittedName>
        <fullName evidence="4">Peroxidase</fullName>
    </submittedName>
</protein>
<dbReference type="Proteomes" id="UP000003781">
    <property type="component" value="Unassembled WGS sequence"/>
</dbReference>
<organism evidence="4 5">
    <name type="scientific">Crocosphaera chwakensis CCY0110</name>
    <dbReference type="NCBI Taxonomy" id="391612"/>
    <lineage>
        <taxon>Bacteria</taxon>
        <taxon>Bacillati</taxon>
        <taxon>Cyanobacteriota</taxon>
        <taxon>Cyanophyceae</taxon>
        <taxon>Oscillatoriophycideae</taxon>
        <taxon>Chroococcales</taxon>
        <taxon>Aphanothecaceae</taxon>
        <taxon>Crocosphaera</taxon>
        <taxon>Crocosphaera chwakensis</taxon>
    </lineage>
</organism>
<dbReference type="PANTHER" id="PTHR11475">
    <property type="entry name" value="OXIDASE/PEROXIDASE"/>
    <property type="match status" value="1"/>
</dbReference>
<evidence type="ECO:0000256" key="3">
    <source>
        <dbReference type="ARBA" id="ARBA00023180"/>
    </source>
</evidence>
<keyword evidence="2" id="KW-0964">Secreted</keyword>
<comment type="subcellular location">
    <subcellularLocation>
        <location evidence="1">Secreted</location>
    </subcellularLocation>
</comment>
<dbReference type="GO" id="GO:0005576">
    <property type="term" value="C:extracellular region"/>
    <property type="evidence" value="ECO:0007669"/>
    <property type="project" value="UniProtKB-SubCell"/>
</dbReference>
<evidence type="ECO:0000313" key="5">
    <source>
        <dbReference type="Proteomes" id="UP000003781"/>
    </source>
</evidence>
<dbReference type="PANTHER" id="PTHR11475:SF4">
    <property type="entry name" value="CHORION PEROXIDASE"/>
    <property type="match status" value="1"/>
</dbReference>
<dbReference type="GO" id="GO:0006979">
    <property type="term" value="P:response to oxidative stress"/>
    <property type="evidence" value="ECO:0007669"/>
    <property type="project" value="InterPro"/>
</dbReference>
<keyword evidence="5" id="KW-1185">Reference proteome</keyword>
<gene>
    <name evidence="4" type="ORF">CY0110_03919</name>
</gene>
<comment type="caution">
    <text evidence="4">The sequence shown here is derived from an EMBL/GenBank/DDBJ whole genome shotgun (WGS) entry which is preliminary data.</text>
</comment>